<dbReference type="InterPro" id="IPR050599">
    <property type="entry name" value="VDCC_alpha-1_subunit"/>
</dbReference>
<feature type="transmembrane region" description="Helical" evidence="14">
    <location>
        <begin position="262"/>
        <end position="284"/>
    </location>
</feature>
<dbReference type="GO" id="GO:0098703">
    <property type="term" value="P:calcium ion import across plasma membrane"/>
    <property type="evidence" value="ECO:0007669"/>
    <property type="project" value="TreeGrafter"/>
</dbReference>
<feature type="transmembrane region" description="Helical" evidence="14">
    <location>
        <begin position="859"/>
        <end position="886"/>
    </location>
</feature>
<keyword evidence="12 16" id="KW-0407">Ion channel</keyword>
<feature type="transmembrane region" description="Helical" evidence="14">
    <location>
        <begin position="1346"/>
        <end position="1368"/>
    </location>
</feature>
<feature type="transmembrane region" description="Helical" evidence="14">
    <location>
        <begin position="1532"/>
        <end position="1550"/>
    </location>
</feature>
<keyword evidence="17" id="KW-1185">Reference proteome</keyword>
<feature type="compositionally biased region" description="Polar residues" evidence="13">
    <location>
        <begin position="1035"/>
        <end position="1045"/>
    </location>
</feature>
<organism evidence="16 17">
    <name type="scientific">Porphyridium purpureum</name>
    <name type="common">Red alga</name>
    <name type="synonym">Porphyridium cruentum</name>
    <dbReference type="NCBI Taxonomy" id="35688"/>
    <lineage>
        <taxon>Eukaryota</taxon>
        <taxon>Rhodophyta</taxon>
        <taxon>Bangiophyceae</taxon>
        <taxon>Porphyridiales</taxon>
        <taxon>Porphyridiaceae</taxon>
        <taxon>Porphyridium</taxon>
    </lineage>
</organism>
<feature type="transmembrane region" description="Helical" evidence="14">
    <location>
        <begin position="446"/>
        <end position="474"/>
    </location>
</feature>
<feature type="domain" description="Ion transport" evidence="15">
    <location>
        <begin position="1106"/>
        <end position="1378"/>
    </location>
</feature>
<keyword evidence="3" id="KW-0109">Calcium transport</keyword>
<feature type="compositionally biased region" description="Basic and acidic residues" evidence="13">
    <location>
        <begin position="39"/>
        <end position="50"/>
    </location>
</feature>
<evidence type="ECO:0000256" key="10">
    <source>
        <dbReference type="ARBA" id="ARBA00023136"/>
    </source>
</evidence>
<evidence type="ECO:0000256" key="3">
    <source>
        <dbReference type="ARBA" id="ARBA00022568"/>
    </source>
</evidence>
<keyword evidence="7" id="KW-0851">Voltage-gated channel</keyword>
<keyword evidence="4" id="KW-0107">Calcium channel</keyword>
<evidence type="ECO:0000256" key="2">
    <source>
        <dbReference type="ARBA" id="ARBA00022448"/>
    </source>
</evidence>
<evidence type="ECO:0000256" key="9">
    <source>
        <dbReference type="ARBA" id="ARBA00023065"/>
    </source>
</evidence>
<feature type="transmembrane region" description="Helical" evidence="14">
    <location>
        <begin position="771"/>
        <end position="789"/>
    </location>
</feature>
<dbReference type="GO" id="GO:0005891">
    <property type="term" value="C:voltage-gated calcium channel complex"/>
    <property type="evidence" value="ECO:0007669"/>
    <property type="project" value="TreeGrafter"/>
</dbReference>
<proteinExistence type="predicted"/>
<dbReference type="SUPFAM" id="SSF47473">
    <property type="entry name" value="EF-hand"/>
    <property type="match status" value="1"/>
</dbReference>
<feature type="region of interest" description="Disordered" evidence="13">
    <location>
        <begin position="1025"/>
        <end position="1071"/>
    </location>
</feature>
<feature type="domain" description="Ion transport" evidence="15">
    <location>
        <begin position="1437"/>
        <end position="1680"/>
    </location>
</feature>
<feature type="compositionally biased region" description="Acidic residues" evidence="13">
    <location>
        <begin position="106"/>
        <end position="115"/>
    </location>
</feature>
<feature type="transmembrane region" description="Helical" evidence="14">
    <location>
        <begin position="191"/>
        <end position="209"/>
    </location>
</feature>
<dbReference type="SUPFAM" id="SSF81324">
    <property type="entry name" value="Voltage-gated potassium channels"/>
    <property type="match status" value="4"/>
</dbReference>
<keyword evidence="6" id="KW-0106">Calcium</keyword>
<feature type="transmembrane region" description="Helical" evidence="14">
    <location>
        <begin position="742"/>
        <end position="759"/>
    </location>
</feature>
<keyword evidence="2" id="KW-0813">Transport</keyword>
<feature type="domain" description="Ion transport" evidence="15">
    <location>
        <begin position="643"/>
        <end position="882"/>
    </location>
</feature>
<dbReference type="Pfam" id="PF00520">
    <property type="entry name" value="Ion_trans"/>
    <property type="match status" value="4"/>
</dbReference>
<keyword evidence="11" id="KW-0325">Glycoprotein</keyword>
<evidence type="ECO:0000313" key="16">
    <source>
        <dbReference type="EMBL" id="KAA8493308.1"/>
    </source>
</evidence>
<dbReference type="PANTHER" id="PTHR45628">
    <property type="entry name" value="VOLTAGE-DEPENDENT CALCIUM CHANNEL TYPE A SUBUNIT ALPHA-1"/>
    <property type="match status" value="1"/>
</dbReference>
<accession>A0A5J4YPS3</accession>
<feature type="region of interest" description="Disordered" evidence="13">
    <location>
        <begin position="82"/>
        <end position="129"/>
    </location>
</feature>
<dbReference type="FunFam" id="1.10.287.70:FF:000117">
    <property type="entry name" value="Voltage-gated Ca2+ channel, alpha subunit"/>
    <property type="match status" value="1"/>
</dbReference>
<evidence type="ECO:0000259" key="15">
    <source>
        <dbReference type="Pfam" id="PF00520"/>
    </source>
</evidence>
<dbReference type="Proteomes" id="UP000324585">
    <property type="component" value="Unassembled WGS sequence"/>
</dbReference>
<feature type="region of interest" description="Disordered" evidence="13">
    <location>
        <begin position="533"/>
        <end position="575"/>
    </location>
</feature>
<dbReference type="Gene3D" id="1.10.238.10">
    <property type="entry name" value="EF-hand"/>
    <property type="match status" value="1"/>
</dbReference>
<feature type="compositionally biased region" description="Low complexity" evidence="13">
    <location>
        <begin position="1046"/>
        <end position="1058"/>
    </location>
</feature>
<evidence type="ECO:0000256" key="8">
    <source>
        <dbReference type="ARBA" id="ARBA00022989"/>
    </source>
</evidence>
<evidence type="ECO:0000256" key="12">
    <source>
        <dbReference type="ARBA" id="ARBA00023303"/>
    </source>
</evidence>
<evidence type="ECO:0000256" key="4">
    <source>
        <dbReference type="ARBA" id="ARBA00022673"/>
    </source>
</evidence>
<evidence type="ECO:0000313" key="17">
    <source>
        <dbReference type="Proteomes" id="UP000324585"/>
    </source>
</evidence>
<feature type="transmembrane region" description="Helical" evidence="14">
    <location>
        <begin position="643"/>
        <end position="666"/>
    </location>
</feature>
<name>A0A5J4YPS3_PORPP</name>
<evidence type="ECO:0000256" key="1">
    <source>
        <dbReference type="ARBA" id="ARBA00004141"/>
    </source>
</evidence>
<evidence type="ECO:0000256" key="5">
    <source>
        <dbReference type="ARBA" id="ARBA00022692"/>
    </source>
</evidence>
<feature type="transmembrane region" description="Helical" evidence="14">
    <location>
        <begin position="1224"/>
        <end position="1252"/>
    </location>
</feature>
<comment type="subcellular location">
    <subcellularLocation>
        <location evidence="1">Membrane</location>
        <topology evidence="1">Multi-pass membrane protein</topology>
    </subcellularLocation>
</comment>
<dbReference type="InterPro" id="IPR005821">
    <property type="entry name" value="Ion_trans_dom"/>
</dbReference>
<keyword evidence="9" id="KW-0406">Ion transport</keyword>
<feature type="transmembrane region" description="Helical" evidence="14">
    <location>
        <begin position="1106"/>
        <end position="1125"/>
    </location>
</feature>
<feature type="transmembrane region" description="Helical" evidence="14">
    <location>
        <begin position="1167"/>
        <end position="1187"/>
    </location>
</feature>
<feature type="transmembrane region" description="Helical" evidence="14">
    <location>
        <begin position="328"/>
        <end position="348"/>
    </location>
</feature>
<reference evidence="17" key="1">
    <citation type="journal article" date="2019" name="Nat. Commun.">
        <title>Expansion of phycobilisome linker gene families in mesophilic red algae.</title>
        <authorList>
            <person name="Lee J."/>
            <person name="Kim D."/>
            <person name="Bhattacharya D."/>
            <person name="Yoon H.S."/>
        </authorList>
    </citation>
    <scope>NUCLEOTIDE SEQUENCE [LARGE SCALE GENOMIC DNA]</scope>
    <source>
        <strain evidence="17">CCMP 1328</strain>
    </source>
</reference>
<feature type="transmembrane region" description="Helical" evidence="14">
    <location>
        <begin position="221"/>
        <end position="241"/>
    </location>
</feature>
<comment type="caution">
    <text evidence="16">The sequence shown here is derived from an EMBL/GenBank/DDBJ whole genome shotgun (WGS) entry which is preliminary data.</text>
</comment>
<dbReference type="OMA" id="ASSEEWW"/>
<feature type="region of interest" description="Disordered" evidence="13">
    <location>
        <begin position="1"/>
        <end position="53"/>
    </location>
</feature>
<dbReference type="InterPro" id="IPR027359">
    <property type="entry name" value="Volt_channel_dom_sf"/>
</dbReference>
<feature type="transmembrane region" description="Helical" evidence="14">
    <location>
        <begin position="709"/>
        <end position="730"/>
    </location>
</feature>
<dbReference type="OrthoDB" id="416585at2759"/>
<evidence type="ECO:0000256" key="13">
    <source>
        <dbReference type="SAM" id="MobiDB-lite"/>
    </source>
</evidence>
<feature type="transmembrane region" description="Helical" evidence="14">
    <location>
        <begin position="1501"/>
        <end position="1520"/>
    </location>
</feature>
<evidence type="ECO:0000256" key="11">
    <source>
        <dbReference type="ARBA" id="ARBA00023180"/>
    </source>
</evidence>
<feature type="domain" description="Ion transport" evidence="15">
    <location>
        <begin position="190"/>
        <end position="470"/>
    </location>
</feature>
<evidence type="ECO:0000256" key="7">
    <source>
        <dbReference type="ARBA" id="ARBA00022882"/>
    </source>
</evidence>
<feature type="transmembrane region" description="Helical" evidence="14">
    <location>
        <begin position="672"/>
        <end position="697"/>
    </location>
</feature>
<evidence type="ECO:0000256" key="14">
    <source>
        <dbReference type="SAM" id="Phobius"/>
    </source>
</evidence>
<dbReference type="PANTHER" id="PTHR45628:SF7">
    <property type="entry name" value="VOLTAGE-DEPENDENT CALCIUM CHANNEL TYPE A SUBUNIT ALPHA-1"/>
    <property type="match status" value="1"/>
</dbReference>
<feature type="transmembrane region" description="Helical" evidence="14">
    <location>
        <begin position="1562"/>
        <end position="1591"/>
    </location>
</feature>
<evidence type="ECO:0000256" key="6">
    <source>
        <dbReference type="ARBA" id="ARBA00022837"/>
    </source>
</evidence>
<dbReference type="GO" id="GO:0008331">
    <property type="term" value="F:high voltage-gated calcium channel activity"/>
    <property type="evidence" value="ECO:0007669"/>
    <property type="project" value="TreeGrafter"/>
</dbReference>
<dbReference type="EMBL" id="VRMN01000007">
    <property type="protein sequence ID" value="KAA8493308.1"/>
    <property type="molecule type" value="Genomic_DNA"/>
</dbReference>
<dbReference type="Gene3D" id="1.20.120.350">
    <property type="entry name" value="Voltage-gated potassium channels. Chain C"/>
    <property type="match status" value="4"/>
</dbReference>
<dbReference type="Gene3D" id="1.10.287.70">
    <property type="match status" value="4"/>
</dbReference>
<dbReference type="InterPro" id="IPR011992">
    <property type="entry name" value="EF-hand-dom_pair"/>
</dbReference>
<feature type="transmembrane region" description="Helical" evidence="14">
    <location>
        <begin position="1137"/>
        <end position="1155"/>
    </location>
</feature>
<keyword evidence="10 14" id="KW-0472">Membrane</keyword>
<protein>
    <submittedName>
        <fullName evidence="16">Sodium channel protein type 11 subunit alpha</fullName>
    </submittedName>
</protein>
<feature type="transmembrane region" description="Helical" evidence="14">
    <location>
        <begin position="1651"/>
        <end position="1677"/>
    </location>
</feature>
<keyword evidence="8 14" id="KW-1133">Transmembrane helix</keyword>
<keyword evidence="5 14" id="KW-0812">Transmembrane</keyword>
<sequence>MRGSQFGMGTPRSERDAVCPQCQHHRHRIEDETGLAADARGRHEKARENESGVAAQARDLFRWSTADLPALPVATCHCCSDKGVPGSAPSPGRRSLATKERPEESGDREDSEDEQADAKMETDAQKQSAYDRKRKYARIKWLPSPETINSLFERVAPQWFQRAVAGDASCLIFTPDSAFRDMCNRITRWPLFEWFILINVLVVIVYYAVLDEYRDRDPAWYYGAGLYFFVVFLLELCVRVVRRGFLIYPHSELVFRKYGRPYLRVGWFWFDFIVVVTTLIALVFPVNKSTRALQAIRVILPVKALYAVPQMRLIMSGFLLVIPRMLHVVGFCSLILLIFSQVGLRMFLGRFHQYCTDGVTMYVSEQFPDGILCGSRTCSEFAANLVCAVGVPLNAPTVIFPAPNDGYSNFDNFFWSMLNIFTAVTLEGWSETMYFAMYTTTPWSSVFFVLLVIIGAYFVVNLVVAVVADVYLAFLGQTVDRERLTESSDMDPDHSLPLSPISETELKGAQGLCSGSDGLPQDLYQDQPLAENLNRRSTNLGKPDSARRGGSEEVDVTSYPVAEPGESVPRKASAALHESSATTSFGSWSSHAEHNYVIPEKVDYAFWQMRSQTERAYKACAQSQVIKSLRPARQLTERLVTHWIFEWGITFCIVANVSVLACYHASISPDFYSAIIISDFVFQIIFLIEMVLLVFALGPVRYCQNCWNLLALFINIVTSAVLFATISDGLQNVSNVAASLKAFRVLRLAFSLRLVPLVSNTVQGALRCLKYLIWLIPLFLLFWIIFAIIGKVSFGGRFFGINGEPCNQFITEQELIVFECTRHTWNTFGVAFVDTFQILTGEDWQFLMYEAMSAVSDWVFLYFVITFVMLNYILLNIFLSFVLFWYDAGILASTAMLAKLKHSFQRWTRSIKTRFSACLGLTPVGSTSVDLSFSMDEPTTELETLNKPVSRREDIPTDVTSTFPANEAELDSTRGAGIDFQDKVPGHAQATKGDVSDDGIAKGVMLASTVLTASPLDKPLPMASTLAQHPICPGSNDSPRATTQGSFVSFSKSSDSASCPPRGQEPGGSAKGGFRECLQARKDYSFLLFSSTNPVRRFCQVCDTHPLYNLFQNIVLTYSCALLIIVGPDSSPTVLDVVYYSFVVILALVLQDFILKSMARGLLLGNTAYLRSAWAWLDVLTIIYLVVDVFLVDNAQLKAAAVVFLMRSVKLILAFPGTRTVIMCLLYSIFPSLGVTVVIWLIYFIFGVWGIYLFAGRYDLCECPTGSYPICNTASIADMPNAAAMCEAMGGQWLTYPANFDNMYNALRTLFEVATLENWPPIMYTAADSCGVDKGPQLWCNPFAPVFYILFVFSGSIFALNLYIATVVDAYMTARNRQDGISILTPEQQEWYAWQRILLSQMFRARARRPPRRHKKVANWWSNLRVACFGLVYSRAYRVMMDLVVLGNTALLCMEYWRWSGTVELTYLAICCVLTMVFLLDRALSLLALGMRQFLHSRNDVLQLALVSTMVADCIVRGLVYGNLLILGPNFAPLYYLLALRAVAVLRLVRHFKTIQRFAVQMILAFSILGNVVVLLLYVFYVFAFIGVVLFGNIPVPVPDAPLNGGGVQTYACFRNFGVALLTLLRTTTGEAWNSIMWDIISLGGAYRFAWMYFFIFICISAFTISNLFVAVVIELYSSVVLRDTFKVTNLMVARFKRAWKRYDPDGIYTISVVKDLRAILRECDPPLGVGSDATTAELFDFLERMDPHVDQDGRISFSECLRCVLRMQYADAEASFPEHVREQLREDHRVRAGVKNGFQIFTTPGAGPAVASASAAKENDRHIKPNSPGHKLLEKARAMQHKVSHRFADPMGTKHDHPDSSQTLLNLKVYIAAHIIQEVALVVLERRNAALRHMPSG</sequence>
<gene>
    <name evidence="16" type="ORF">FVE85_8753</name>
</gene>
<feature type="transmembrane region" description="Helical" evidence="14">
    <location>
        <begin position="1465"/>
        <end position="1489"/>
    </location>
</feature>